<dbReference type="InterPro" id="IPR023828">
    <property type="entry name" value="Peptidase_S8_Ser-AS"/>
</dbReference>
<dbReference type="GO" id="GO:0006508">
    <property type="term" value="P:proteolysis"/>
    <property type="evidence" value="ECO:0007669"/>
    <property type="project" value="UniProtKB-KW"/>
</dbReference>
<dbReference type="Proteomes" id="UP000307999">
    <property type="component" value="Unassembled WGS sequence"/>
</dbReference>
<keyword evidence="10" id="KW-1185">Reference proteome</keyword>
<dbReference type="InterPro" id="IPR036852">
    <property type="entry name" value="Peptidase_S8/S53_dom_sf"/>
</dbReference>
<dbReference type="RefSeq" id="WP_136734024.1">
    <property type="nucleotide sequence ID" value="NZ_SWDB01000001.1"/>
</dbReference>
<evidence type="ECO:0000256" key="3">
    <source>
        <dbReference type="ARBA" id="ARBA00022723"/>
    </source>
</evidence>
<evidence type="ECO:0000313" key="9">
    <source>
        <dbReference type="EMBL" id="TKB47836.1"/>
    </source>
</evidence>
<evidence type="ECO:0000256" key="7">
    <source>
        <dbReference type="SAM" id="SignalP"/>
    </source>
</evidence>
<dbReference type="InterPro" id="IPR015500">
    <property type="entry name" value="Peptidase_S8_subtilisin-rel"/>
</dbReference>
<dbReference type="AlphaFoldDB" id="A0A4U1BAH8"/>
<keyword evidence="7" id="KW-0732">Signal</keyword>
<dbReference type="Gene3D" id="3.40.50.200">
    <property type="entry name" value="Peptidase S8/S53 domain"/>
    <property type="match status" value="1"/>
</dbReference>
<keyword evidence="2 6" id="KW-0645">Protease</keyword>
<feature type="chain" id="PRO_5020584995" description="Peptidase S8/S53 domain-containing protein" evidence="7">
    <location>
        <begin position="20"/>
        <end position="403"/>
    </location>
</feature>
<evidence type="ECO:0000256" key="2">
    <source>
        <dbReference type="ARBA" id="ARBA00022670"/>
    </source>
</evidence>
<dbReference type="GO" id="GO:0046872">
    <property type="term" value="F:metal ion binding"/>
    <property type="evidence" value="ECO:0007669"/>
    <property type="project" value="UniProtKB-KW"/>
</dbReference>
<reference evidence="9 10" key="1">
    <citation type="submission" date="2019-04" db="EMBL/GenBank/DDBJ databases">
        <title>Thalassotalea guangxiensis sp. nov., isolated from sediment of the coastal wetland.</title>
        <authorList>
            <person name="Zheng S."/>
            <person name="Zhang D."/>
        </authorList>
    </citation>
    <scope>NUCLEOTIDE SEQUENCE [LARGE SCALE GENOMIC DNA]</scope>
    <source>
        <strain evidence="9 10">ZS-4</strain>
    </source>
</reference>
<dbReference type="PROSITE" id="PS00138">
    <property type="entry name" value="SUBTILASE_SER"/>
    <property type="match status" value="1"/>
</dbReference>
<keyword evidence="5 6" id="KW-0720">Serine protease</keyword>
<evidence type="ECO:0000256" key="4">
    <source>
        <dbReference type="ARBA" id="ARBA00022801"/>
    </source>
</evidence>
<evidence type="ECO:0000256" key="5">
    <source>
        <dbReference type="ARBA" id="ARBA00022825"/>
    </source>
</evidence>
<comment type="caution">
    <text evidence="9">The sequence shown here is derived from an EMBL/GenBank/DDBJ whole genome shotgun (WGS) entry which is preliminary data.</text>
</comment>
<protein>
    <recommendedName>
        <fullName evidence="8">Peptidase S8/S53 domain-containing protein</fullName>
    </recommendedName>
</protein>
<feature type="active site" description="Charge relay system" evidence="6">
    <location>
        <position position="129"/>
    </location>
</feature>
<keyword evidence="4 6" id="KW-0378">Hydrolase</keyword>
<name>A0A4U1BAH8_9GAMM</name>
<evidence type="ECO:0000259" key="8">
    <source>
        <dbReference type="Pfam" id="PF00082"/>
    </source>
</evidence>
<dbReference type="CDD" id="cd07477">
    <property type="entry name" value="Peptidases_S8_Subtilisin_subset"/>
    <property type="match status" value="1"/>
</dbReference>
<sequence>MLKKSFISLMITGAFAAQANAQDVRLVFEYSQGNKAKLMQAVKAAGGDIKVELDQDNAFSAMVSYDAFNEIKNSNAVKSIEVDAQRKVIPVSEYYSNVDGFDDIAPYGIPMVQANQIPNMGGKKVCIMDTGYYQAHPDLPSMDVDGTSEGAGPWYQDGHGHGTHVAGTIAAVDGNGGITGVLGSDEASLHIVRVFNDAGGWVYASDIAGAAYDCADAGADVINMSLGSAFETKVEQRAFDRIERMGILSVAAAGNDQAATHNYPASYDSVMSVAAVDLNEEWADFSQRTAKVEIAAPGVDVVSTYPKVGVYDENGNVIGEEAGPGYVYMSGTSMASPHVAGVAALVWSHFPQCNNYEIRNALTASAKDLGDEGRDYKTGHGLVQAKAAYDYLTTNGCDGRGVK</sequence>
<gene>
    <name evidence="9" type="ORF">E8M12_00050</name>
</gene>
<dbReference type="InterPro" id="IPR034202">
    <property type="entry name" value="Subtilisin_Carlsberg-like"/>
</dbReference>
<proteinExistence type="inferred from homology"/>
<dbReference type="Pfam" id="PF00082">
    <property type="entry name" value="Peptidase_S8"/>
    <property type="match status" value="1"/>
</dbReference>
<dbReference type="InterPro" id="IPR000209">
    <property type="entry name" value="Peptidase_S8/S53_dom"/>
</dbReference>
<evidence type="ECO:0000313" key="10">
    <source>
        <dbReference type="Proteomes" id="UP000307999"/>
    </source>
</evidence>
<dbReference type="Gene3D" id="3.30.70.80">
    <property type="entry name" value="Peptidase S8 propeptide/proteinase inhibitor I9"/>
    <property type="match status" value="1"/>
</dbReference>
<feature type="active site" description="Charge relay system" evidence="6">
    <location>
        <position position="161"/>
    </location>
</feature>
<dbReference type="PROSITE" id="PS51892">
    <property type="entry name" value="SUBTILASE"/>
    <property type="match status" value="1"/>
</dbReference>
<dbReference type="GO" id="GO:0004252">
    <property type="term" value="F:serine-type endopeptidase activity"/>
    <property type="evidence" value="ECO:0007669"/>
    <property type="project" value="UniProtKB-UniRule"/>
</dbReference>
<organism evidence="9 10">
    <name type="scientific">Thalassotalea mangrovi</name>
    <dbReference type="NCBI Taxonomy" id="2572245"/>
    <lineage>
        <taxon>Bacteria</taxon>
        <taxon>Pseudomonadati</taxon>
        <taxon>Pseudomonadota</taxon>
        <taxon>Gammaproteobacteria</taxon>
        <taxon>Alteromonadales</taxon>
        <taxon>Colwelliaceae</taxon>
        <taxon>Thalassotalea</taxon>
    </lineage>
</organism>
<dbReference type="PROSITE" id="PS00137">
    <property type="entry name" value="SUBTILASE_HIS"/>
    <property type="match status" value="1"/>
</dbReference>
<dbReference type="EMBL" id="SWDB01000001">
    <property type="protein sequence ID" value="TKB47836.1"/>
    <property type="molecule type" value="Genomic_DNA"/>
</dbReference>
<dbReference type="InterPro" id="IPR037045">
    <property type="entry name" value="S8pro/Inhibitor_I9_sf"/>
</dbReference>
<dbReference type="PANTHER" id="PTHR43806">
    <property type="entry name" value="PEPTIDASE S8"/>
    <property type="match status" value="1"/>
</dbReference>
<keyword evidence="3" id="KW-0479">Metal-binding</keyword>
<dbReference type="PANTHER" id="PTHR43806:SF11">
    <property type="entry name" value="CEREVISIN-RELATED"/>
    <property type="match status" value="1"/>
</dbReference>
<dbReference type="InterPro" id="IPR050131">
    <property type="entry name" value="Peptidase_S8_subtilisin-like"/>
</dbReference>
<evidence type="ECO:0000256" key="6">
    <source>
        <dbReference type="PROSITE-ProRule" id="PRU01240"/>
    </source>
</evidence>
<feature type="signal peptide" evidence="7">
    <location>
        <begin position="1"/>
        <end position="19"/>
    </location>
</feature>
<feature type="active site" description="Charge relay system" evidence="6">
    <location>
        <position position="333"/>
    </location>
</feature>
<dbReference type="OrthoDB" id="9790784at2"/>
<accession>A0A4U1BAH8</accession>
<comment type="similarity">
    <text evidence="1 6">Belongs to the peptidase S8 family.</text>
</comment>
<dbReference type="InterPro" id="IPR022398">
    <property type="entry name" value="Peptidase_S8_His-AS"/>
</dbReference>
<dbReference type="SUPFAM" id="SSF52743">
    <property type="entry name" value="Subtilisin-like"/>
    <property type="match status" value="1"/>
</dbReference>
<dbReference type="PRINTS" id="PR00723">
    <property type="entry name" value="SUBTILISIN"/>
</dbReference>
<evidence type="ECO:0000256" key="1">
    <source>
        <dbReference type="ARBA" id="ARBA00011073"/>
    </source>
</evidence>
<dbReference type="GO" id="GO:0005615">
    <property type="term" value="C:extracellular space"/>
    <property type="evidence" value="ECO:0007669"/>
    <property type="project" value="TreeGrafter"/>
</dbReference>
<feature type="domain" description="Peptidase S8/S53" evidence="8">
    <location>
        <begin position="122"/>
        <end position="381"/>
    </location>
</feature>